<organism evidence="1 2">
    <name type="scientific">Melopsittacus undulatus</name>
    <name type="common">Budgerigar</name>
    <name type="synonym">Psittacus undulatus</name>
    <dbReference type="NCBI Taxonomy" id="13146"/>
    <lineage>
        <taxon>Eukaryota</taxon>
        <taxon>Metazoa</taxon>
        <taxon>Chordata</taxon>
        <taxon>Craniata</taxon>
        <taxon>Vertebrata</taxon>
        <taxon>Euteleostomi</taxon>
        <taxon>Archelosauria</taxon>
        <taxon>Archosauria</taxon>
        <taxon>Dinosauria</taxon>
        <taxon>Saurischia</taxon>
        <taxon>Theropoda</taxon>
        <taxon>Coelurosauria</taxon>
        <taxon>Aves</taxon>
        <taxon>Neognathae</taxon>
        <taxon>Neoaves</taxon>
        <taxon>Telluraves</taxon>
        <taxon>Australaves</taxon>
        <taxon>Psittaciformes</taxon>
        <taxon>Psittaculidae</taxon>
        <taxon>Melopsittacus</taxon>
    </lineage>
</organism>
<protein>
    <submittedName>
        <fullName evidence="1">Uncharacterized protein</fullName>
    </submittedName>
</protein>
<reference evidence="1" key="2">
    <citation type="submission" date="2025-08" db="UniProtKB">
        <authorList>
            <consortium name="Ensembl"/>
        </authorList>
    </citation>
    <scope>IDENTIFICATION</scope>
</reference>
<dbReference type="AlphaFoldDB" id="A0A8V5FWA9"/>
<evidence type="ECO:0000313" key="1">
    <source>
        <dbReference type="Ensembl" id="ENSMUNP00000025016.1"/>
    </source>
</evidence>
<keyword evidence="2" id="KW-1185">Reference proteome</keyword>
<reference evidence="1" key="1">
    <citation type="submission" date="2020-03" db="EMBL/GenBank/DDBJ databases">
        <title>Melopsittacus undulatus (budgerigar) genome, bMelUnd1, maternal haplotype with Z.</title>
        <authorList>
            <person name="Gedman G."/>
            <person name="Mountcastle J."/>
            <person name="Haase B."/>
            <person name="Formenti G."/>
            <person name="Wright T."/>
            <person name="Apodaca J."/>
            <person name="Pelan S."/>
            <person name="Chow W."/>
            <person name="Rhie A."/>
            <person name="Howe K."/>
            <person name="Fedrigo O."/>
            <person name="Jarvis E.D."/>
        </authorList>
    </citation>
    <scope>NUCLEOTIDE SEQUENCE [LARGE SCALE GENOMIC DNA]</scope>
</reference>
<proteinExistence type="predicted"/>
<sequence length="88" mass="10102">AEGRTNRLIFFVSKWIKKFLQDARSVNLTEAKLVEKDNQILISFIPLKALNKSKQVRFNSRGPEMRAGCSMTEHFSTAQVEYTIILTP</sequence>
<accession>A0A8V5FWA9</accession>
<evidence type="ECO:0000313" key="2">
    <source>
        <dbReference type="Proteomes" id="UP000694405"/>
    </source>
</evidence>
<dbReference type="Ensembl" id="ENSMUNT00000031667.1">
    <property type="protein sequence ID" value="ENSMUNP00000025016.1"/>
    <property type="gene ID" value="ENSMUNG00000019386.1"/>
</dbReference>
<name>A0A8V5FWA9_MELUD</name>
<dbReference type="Proteomes" id="UP000694405">
    <property type="component" value="Chromosome 1"/>
</dbReference>
<reference evidence="1" key="3">
    <citation type="submission" date="2025-09" db="UniProtKB">
        <authorList>
            <consortium name="Ensembl"/>
        </authorList>
    </citation>
    <scope>IDENTIFICATION</scope>
</reference>